<protein>
    <submittedName>
        <fullName evidence="1">Uncharacterized protein</fullName>
    </submittedName>
</protein>
<accession>A0A6N2TXR8</accession>
<proteinExistence type="predicted"/>
<dbReference type="EMBL" id="CACRTI010000004">
    <property type="protein sequence ID" value="VYT10784.1"/>
    <property type="molecule type" value="Genomic_DNA"/>
</dbReference>
<evidence type="ECO:0000313" key="1">
    <source>
        <dbReference type="EMBL" id="VYT10784.1"/>
    </source>
</evidence>
<name>A0A6N2TXR8_CITAM</name>
<sequence length="57" mass="6415">MQHHFKNVIFQRIAKGSTVGNQVKLNDVLANGKTESALLEALQKQFKGDTIKLKSYQ</sequence>
<reference evidence="1" key="1">
    <citation type="submission" date="2019-11" db="EMBL/GenBank/DDBJ databases">
        <authorList>
            <person name="Feng L."/>
        </authorList>
    </citation>
    <scope>NUCLEOTIDE SEQUENCE</scope>
    <source>
        <strain evidence="1">CAmalonaticusLFYP1</strain>
    </source>
</reference>
<dbReference type="RefSeq" id="WP_017383021.1">
    <property type="nucleotide sequence ID" value="NZ_CACRTI010000004.1"/>
</dbReference>
<organism evidence="1">
    <name type="scientific">Citrobacter amalonaticus</name>
    <dbReference type="NCBI Taxonomy" id="35703"/>
    <lineage>
        <taxon>Bacteria</taxon>
        <taxon>Pseudomonadati</taxon>
        <taxon>Pseudomonadota</taxon>
        <taxon>Gammaproteobacteria</taxon>
        <taxon>Enterobacterales</taxon>
        <taxon>Enterobacteriaceae</taxon>
        <taxon>Citrobacter</taxon>
    </lineage>
</organism>
<gene>
    <name evidence="1" type="ORF">CALFYP1_02785</name>
</gene>
<dbReference type="AlphaFoldDB" id="A0A6N2TXR8"/>